<dbReference type="Proteomes" id="UP000092884">
    <property type="component" value="Chromosome"/>
</dbReference>
<dbReference type="InterPro" id="IPR036249">
    <property type="entry name" value="Thioredoxin-like_sf"/>
</dbReference>
<organism evidence="1 2">
    <name type="scientific">Helicobacter enhydrae</name>
    <dbReference type="NCBI Taxonomy" id="222136"/>
    <lineage>
        <taxon>Bacteria</taxon>
        <taxon>Pseudomonadati</taxon>
        <taxon>Campylobacterota</taxon>
        <taxon>Epsilonproteobacteria</taxon>
        <taxon>Campylobacterales</taxon>
        <taxon>Helicobacteraceae</taxon>
        <taxon>Helicobacter</taxon>
    </lineage>
</organism>
<gene>
    <name evidence="1" type="ORF">BBW65_03800</name>
</gene>
<keyword evidence="2" id="KW-1185">Reference proteome</keyword>
<dbReference type="Gene3D" id="3.40.30.10">
    <property type="entry name" value="Glutaredoxin"/>
    <property type="match status" value="1"/>
</dbReference>
<dbReference type="SUPFAM" id="SSF52833">
    <property type="entry name" value="Thioredoxin-like"/>
    <property type="match status" value="1"/>
</dbReference>
<dbReference type="AlphaFoldDB" id="A0A1B1U5A0"/>
<dbReference type="EMBL" id="CP016503">
    <property type="protein sequence ID" value="ANV97974.1"/>
    <property type="molecule type" value="Genomic_DNA"/>
</dbReference>
<reference evidence="2" key="1">
    <citation type="submission" date="2016-07" db="EMBL/GenBank/DDBJ databases">
        <authorList>
            <person name="Florea S."/>
            <person name="Webb J.S."/>
            <person name="Jaromczyk J."/>
            <person name="Schardl C.L."/>
        </authorList>
    </citation>
    <scope>NUCLEOTIDE SEQUENCE [LARGE SCALE GENOMIC DNA]</scope>
    <source>
        <strain evidence="2">MIT 01-6242</strain>
    </source>
</reference>
<evidence type="ECO:0008006" key="3">
    <source>
        <dbReference type="Google" id="ProtNLM"/>
    </source>
</evidence>
<dbReference type="Pfam" id="PF04214">
    <property type="entry name" value="DUF411"/>
    <property type="match status" value="1"/>
</dbReference>
<proteinExistence type="predicted"/>
<dbReference type="InterPro" id="IPR007332">
    <property type="entry name" value="DUF411"/>
</dbReference>
<name>A0A1B1U5A0_9HELI</name>
<dbReference type="KEGG" id="het:BBW65_03800"/>
<protein>
    <recommendedName>
        <fullName evidence="3">DUF411 domain-containing protein</fullName>
    </recommendedName>
</protein>
<dbReference type="STRING" id="222136.BBW65_03800"/>
<sequence>MEEKMRFLLIILSVFWFAFAQEKVVVYENPTCSCCKLWSKHLRENGFEVKEVKTNEWLQLKEKHKISQELQSCHTAEVEGYFLEGHIPAEDIKRLLEEKPQGVVGLSVPGMVIGSPGMEQGWRKESYKVYFIKKDGSTGVWAQH</sequence>
<evidence type="ECO:0000313" key="2">
    <source>
        <dbReference type="Proteomes" id="UP000092884"/>
    </source>
</evidence>
<accession>A0A1B1U5A0</accession>
<evidence type="ECO:0000313" key="1">
    <source>
        <dbReference type="EMBL" id="ANV97974.1"/>
    </source>
</evidence>